<evidence type="ECO:0000313" key="2">
    <source>
        <dbReference type="Proteomes" id="UP000814033"/>
    </source>
</evidence>
<protein>
    <submittedName>
        <fullName evidence="1">Uncharacterized protein</fullName>
    </submittedName>
</protein>
<evidence type="ECO:0000313" key="1">
    <source>
        <dbReference type="EMBL" id="KAI0043391.1"/>
    </source>
</evidence>
<gene>
    <name evidence="1" type="ORF">FA95DRAFT_407757</name>
</gene>
<name>A0ACB8RGT0_9AGAM</name>
<reference evidence="1" key="2">
    <citation type="journal article" date="2022" name="New Phytol.">
        <title>Evolutionary transition to the ectomycorrhizal habit in the genomes of a hyperdiverse lineage of mushroom-forming fungi.</title>
        <authorList>
            <person name="Looney B."/>
            <person name="Miyauchi S."/>
            <person name="Morin E."/>
            <person name="Drula E."/>
            <person name="Courty P.E."/>
            <person name="Kohler A."/>
            <person name="Kuo A."/>
            <person name="LaButti K."/>
            <person name="Pangilinan J."/>
            <person name="Lipzen A."/>
            <person name="Riley R."/>
            <person name="Andreopoulos W."/>
            <person name="He G."/>
            <person name="Johnson J."/>
            <person name="Nolan M."/>
            <person name="Tritt A."/>
            <person name="Barry K.W."/>
            <person name="Grigoriev I.V."/>
            <person name="Nagy L.G."/>
            <person name="Hibbett D."/>
            <person name="Henrissat B."/>
            <person name="Matheny P.B."/>
            <person name="Labbe J."/>
            <person name="Martin F.M."/>
        </authorList>
    </citation>
    <scope>NUCLEOTIDE SEQUENCE</scope>
    <source>
        <strain evidence="1">FP105234-sp</strain>
    </source>
</reference>
<accession>A0ACB8RGT0</accession>
<comment type="caution">
    <text evidence="1">The sequence shown here is derived from an EMBL/GenBank/DDBJ whole genome shotgun (WGS) entry which is preliminary data.</text>
</comment>
<organism evidence="1 2">
    <name type="scientific">Auriscalpium vulgare</name>
    <dbReference type="NCBI Taxonomy" id="40419"/>
    <lineage>
        <taxon>Eukaryota</taxon>
        <taxon>Fungi</taxon>
        <taxon>Dikarya</taxon>
        <taxon>Basidiomycota</taxon>
        <taxon>Agaricomycotina</taxon>
        <taxon>Agaricomycetes</taxon>
        <taxon>Russulales</taxon>
        <taxon>Auriscalpiaceae</taxon>
        <taxon>Auriscalpium</taxon>
    </lineage>
</organism>
<sequence>MLNEPSDGCLRPSCSTGLNPLLLLWIPTLIHLPLTSLCSQKNTKTTSTRSRLTKMGSRSHPTGSKSGRYKFSERGLPPPGRIFDGAQNCQCSPGSRIASAHTTHFFSITVLARPKSSSSPMRGATALSPALSWCQVFSGISHFFLAFSSIAVYSSLLPLCLNAVVQIQTSELA</sequence>
<keyword evidence="2" id="KW-1185">Reference proteome</keyword>
<dbReference type="Proteomes" id="UP000814033">
    <property type="component" value="Unassembled WGS sequence"/>
</dbReference>
<dbReference type="EMBL" id="MU276020">
    <property type="protein sequence ID" value="KAI0043391.1"/>
    <property type="molecule type" value="Genomic_DNA"/>
</dbReference>
<proteinExistence type="predicted"/>
<reference evidence="1" key="1">
    <citation type="submission" date="2021-02" db="EMBL/GenBank/DDBJ databases">
        <authorList>
            <consortium name="DOE Joint Genome Institute"/>
            <person name="Ahrendt S."/>
            <person name="Looney B.P."/>
            <person name="Miyauchi S."/>
            <person name="Morin E."/>
            <person name="Drula E."/>
            <person name="Courty P.E."/>
            <person name="Chicoki N."/>
            <person name="Fauchery L."/>
            <person name="Kohler A."/>
            <person name="Kuo A."/>
            <person name="Labutti K."/>
            <person name="Pangilinan J."/>
            <person name="Lipzen A."/>
            <person name="Riley R."/>
            <person name="Andreopoulos W."/>
            <person name="He G."/>
            <person name="Johnson J."/>
            <person name="Barry K.W."/>
            <person name="Grigoriev I.V."/>
            <person name="Nagy L."/>
            <person name="Hibbett D."/>
            <person name="Henrissat B."/>
            <person name="Matheny P.B."/>
            <person name="Labbe J."/>
            <person name="Martin F."/>
        </authorList>
    </citation>
    <scope>NUCLEOTIDE SEQUENCE</scope>
    <source>
        <strain evidence="1">FP105234-sp</strain>
    </source>
</reference>